<name>A0A815B0H4_9BILA</name>
<organism evidence="14 16">
    <name type="scientific">Adineta steineri</name>
    <dbReference type="NCBI Taxonomy" id="433720"/>
    <lineage>
        <taxon>Eukaryota</taxon>
        <taxon>Metazoa</taxon>
        <taxon>Spiralia</taxon>
        <taxon>Gnathifera</taxon>
        <taxon>Rotifera</taxon>
        <taxon>Eurotatoria</taxon>
        <taxon>Bdelloidea</taxon>
        <taxon>Adinetida</taxon>
        <taxon>Adinetidae</taxon>
        <taxon>Adineta</taxon>
    </lineage>
</organism>
<feature type="transmembrane region" description="Helical" evidence="12">
    <location>
        <begin position="88"/>
        <end position="106"/>
    </location>
</feature>
<keyword evidence="5" id="KW-0808">Transferase</keyword>
<feature type="signal peptide" evidence="13">
    <location>
        <begin position="1"/>
        <end position="18"/>
    </location>
</feature>
<evidence type="ECO:0000256" key="9">
    <source>
        <dbReference type="ARBA" id="ARBA00023136"/>
    </source>
</evidence>
<dbReference type="Proteomes" id="UP000663868">
    <property type="component" value="Unassembled WGS sequence"/>
</dbReference>
<evidence type="ECO:0000256" key="5">
    <source>
        <dbReference type="ARBA" id="ARBA00022679"/>
    </source>
</evidence>
<evidence type="ECO:0000313" key="15">
    <source>
        <dbReference type="EMBL" id="CAF4217055.1"/>
    </source>
</evidence>
<comment type="catalytic activity">
    <reaction evidence="11">
        <text>an alpha-D-Man-(1-&gt;2)-alpha-D-Man-(1-&gt;2)-alpha-D-Man-(1-&gt;3)-[alpha-D-Man-(1-&gt;2)-alpha-D-Man-(1-&gt;3)-alpha-D-Man-(1-&gt;6)]-beta-D-Man-(1-&gt;4)-beta-D-GlcNAc-(1-&gt;4)-alpha-D-GlcNAc-diphospho-di-trans,poly-cis-dolichol + a di-trans,poly-cis-dolichyl beta-D-mannosyl phosphate = an alpha-D-Man-(1-&gt;2)-alpha-D-Man-(1-&gt;2)-alpha-D-Man-(1-&gt;3)-[alpha-D-Man-(1-&gt;2)-alpha-D-Man-(1-&gt;3)-[alpha-D-Man-(1-&gt;6)]-alpha-D-Man-(1-&gt;6)]-beta-D-Man-(1-&gt;4)-beta-D-GlcNAc-(1-&gt;4)-alpha-D-GlcNAc-diphospho-di-trans,poly-cis-dolichol + a di-trans,poly-cis-dolichyl phosphate + H(+)</text>
        <dbReference type="Rhea" id="RHEA:29535"/>
        <dbReference type="Rhea" id="RHEA-COMP:19498"/>
        <dbReference type="Rhea" id="RHEA-COMP:19501"/>
        <dbReference type="Rhea" id="RHEA-COMP:19518"/>
        <dbReference type="Rhea" id="RHEA-COMP:19519"/>
        <dbReference type="ChEBI" id="CHEBI:15378"/>
        <dbReference type="ChEBI" id="CHEBI:57683"/>
        <dbReference type="ChEBI" id="CHEBI:58211"/>
        <dbReference type="ChEBI" id="CHEBI:132517"/>
        <dbReference type="ChEBI" id="CHEBI:132519"/>
        <dbReference type="EC" id="2.4.1.260"/>
    </reaction>
    <physiologicalReaction direction="left-to-right" evidence="11">
        <dbReference type="Rhea" id="RHEA:29536"/>
    </physiologicalReaction>
</comment>
<proteinExistence type="inferred from homology"/>
<dbReference type="EC" id="2.4.1.-" evidence="12"/>
<dbReference type="GO" id="GO:0006487">
    <property type="term" value="P:protein N-linked glycosylation"/>
    <property type="evidence" value="ECO:0007669"/>
    <property type="project" value="TreeGrafter"/>
</dbReference>
<dbReference type="AlphaFoldDB" id="A0A815B0H4"/>
<keyword evidence="9 12" id="KW-0472">Membrane</keyword>
<evidence type="ECO:0000256" key="12">
    <source>
        <dbReference type="RuleBase" id="RU363075"/>
    </source>
</evidence>
<evidence type="ECO:0000256" key="7">
    <source>
        <dbReference type="ARBA" id="ARBA00022824"/>
    </source>
</evidence>
<dbReference type="InterPro" id="IPR005599">
    <property type="entry name" value="GPI_mannosylTrfase"/>
</dbReference>
<feature type="transmembrane region" description="Helical" evidence="12">
    <location>
        <begin position="162"/>
        <end position="186"/>
    </location>
</feature>
<evidence type="ECO:0000256" key="11">
    <source>
        <dbReference type="ARBA" id="ARBA00048899"/>
    </source>
</evidence>
<reference evidence="14" key="1">
    <citation type="submission" date="2021-02" db="EMBL/GenBank/DDBJ databases">
        <authorList>
            <person name="Nowell W R."/>
        </authorList>
    </citation>
    <scope>NUCLEOTIDE SEQUENCE</scope>
</reference>
<dbReference type="PANTHER" id="PTHR22760:SF1">
    <property type="entry name" value="DOL-P-MAN:MAN(7)GLCNAC(2)-PP-DOL ALPHA-1,6-MANNOSYLTRANSFERASE"/>
    <property type="match status" value="1"/>
</dbReference>
<dbReference type="Proteomes" id="UP000663860">
    <property type="component" value="Unassembled WGS sequence"/>
</dbReference>
<evidence type="ECO:0000256" key="8">
    <source>
        <dbReference type="ARBA" id="ARBA00022989"/>
    </source>
</evidence>
<feature type="transmembrane region" description="Helical" evidence="12">
    <location>
        <begin position="61"/>
        <end position="79"/>
    </location>
</feature>
<feature type="transmembrane region" description="Helical" evidence="12">
    <location>
        <begin position="139"/>
        <end position="156"/>
    </location>
</feature>
<dbReference type="GO" id="GO:0005789">
    <property type="term" value="C:endoplasmic reticulum membrane"/>
    <property type="evidence" value="ECO:0007669"/>
    <property type="project" value="UniProtKB-SubCell"/>
</dbReference>
<evidence type="ECO:0000256" key="13">
    <source>
        <dbReference type="SAM" id="SignalP"/>
    </source>
</evidence>
<feature type="transmembrane region" description="Helical" evidence="12">
    <location>
        <begin position="305"/>
        <end position="325"/>
    </location>
</feature>
<feature type="transmembrane region" description="Helical" evidence="12">
    <location>
        <begin position="198"/>
        <end position="219"/>
    </location>
</feature>
<evidence type="ECO:0000313" key="16">
    <source>
        <dbReference type="Proteomes" id="UP000663860"/>
    </source>
</evidence>
<keyword evidence="8 12" id="KW-1133">Transmembrane helix</keyword>
<feature type="chain" id="PRO_5035603878" description="Mannosyltransferase" evidence="13">
    <location>
        <begin position="19"/>
        <end position="479"/>
    </location>
</feature>
<feature type="transmembrane region" description="Helical" evidence="12">
    <location>
        <begin position="337"/>
        <end position="359"/>
    </location>
</feature>
<comment type="subcellular location">
    <subcellularLocation>
        <location evidence="1 12">Endoplasmic reticulum membrane</location>
        <topology evidence="1 12">Multi-pass membrane protein</topology>
    </subcellularLocation>
</comment>
<feature type="transmembrane region" description="Helical" evidence="12">
    <location>
        <begin position="118"/>
        <end position="134"/>
    </location>
</feature>
<dbReference type="Pfam" id="PF03901">
    <property type="entry name" value="Glyco_transf_22"/>
    <property type="match status" value="1"/>
</dbReference>
<comment type="caution">
    <text evidence="14">The sequence shown here is derived from an EMBL/GenBank/DDBJ whole genome shotgun (WGS) entry which is preliminary data.</text>
</comment>
<comment type="function">
    <text evidence="10">Mannosyltransferase that operates in the biosynthetic pathway of dolichol-linked oligosaccharides, the glycan precursors employed in protein asparagine (N)-glycosylation. The assembly of dolichol-linked oligosaccharides begins on the cytosolic side of the endoplasmic reticulum membrane and finishes in its lumen. The sequential addition of sugars to dolichol pyrophosphate produces dolichol-linked oligosaccharides containing fourteen sugars, including two GlcNAcs, nine mannoses and three glucoses. Once assembled, the oligosaccharide is transferred from the lipid to nascent proteins by oligosaccharyltransferases. In the lumen of the endoplasmic reticulum, adds the eighth mannose residue in an alpha-1,6 linkage onto Man(7)GlcNAc(2)-PP-dolichol to produce Man(8)GlcNAc(2)-PP-dolichol.</text>
</comment>
<dbReference type="PANTHER" id="PTHR22760">
    <property type="entry name" value="GLYCOSYLTRANSFERASE"/>
    <property type="match status" value="1"/>
</dbReference>
<evidence type="ECO:0000313" key="14">
    <source>
        <dbReference type="EMBL" id="CAF1263698.1"/>
    </source>
</evidence>
<gene>
    <name evidence="14" type="ORF">IZO911_LOCUS32030</name>
    <name evidence="15" type="ORF">KXQ929_LOCUS40984</name>
</gene>
<evidence type="ECO:0000256" key="3">
    <source>
        <dbReference type="ARBA" id="ARBA00007063"/>
    </source>
</evidence>
<keyword evidence="13" id="KW-0732">Signal</keyword>
<comment type="pathway">
    <text evidence="2">Protein modification; protein glycosylation.</text>
</comment>
<evidence type="ECO:0000256" key="1">
    <source>
        <dbReference type="ARBA" id="ARBA00004477"/>
    </source>
</evidence>
<evidence type="ECO:0000256" key="4">
    <source>
        <dbReference type="ARBA" id="ARBA00022676"/>
    </source>
</evidence>
<dbReference type="EMBL" id="CAJOBB010008893">
    <property type="protein sequence ID" value="CAF4217055.1"/>
    <property type="molecule type" value="Genomic_DNA"/>
</dbReference>
<dbReference type="GO" id="GO:0052917">
    <property type="term" value="F:dol-P-Man:Man(7)GlcNAc(2)-PP-Dol alpha-1,6-mannosyltransferase activity"/>
    <property type="evidence" value="ECO:0007669"/>
    <property type="project" value="UniProtKB-EC"/>
</dbReference>
<evidence type="ECO:0000256" key="10">
    <source>
        <dbReference type="ARBA" id="ARBA00044721"/>
    </source>
</evidence>
<dbReference type="UniPathway" id="UPA00378"/>
<keyword evidence="6 12" id="KW-0812">Transmembrane</keyword>
<sequence>MHWLFAFIVLLIICLIHLFICPYTKVEESFNLQAIHDLLIHRLNISNYDHLEFPGVVPRTFLGPIFVAILAWPFTNISLNHHLLYLQYIVRIILGLLVISGLIHLYKSLKGYCDLSTRRWWLIVIVTQFHFLFYSTRTLPNIFAVVIVLHSFAFWLSGQGKLLVWTSAFAILIFRSELVILLGLILLQEVFIKKHLTFTKTIIHGLIASCLAIGLSTLVDSWFWQRWLWPEGEVLYFNTILNKSSHWGTFPLLWYFYSVLPRALGASLILLPLGLIVNKHLRWIILPNVLFIIIYSILPHKELRFIIYTFPILNISIAQGCSYLFQTRRRWSIAVKLFVLGLLSINMIQTGISLIASHYNYPGANALLQLQAYKKYESTATVHIDVYSAENGVSRFLEMKNWIYNKTENLTIDELSQFDYLLVEATNDDDHRLIPYLSRGHQIIDFVRGFNGFYIHRQFLLRMRFTPKIYMLEKKKNTS</sequence>
<accession>A0A815B0H4</accession>
<protein>
    <recommendedName>
        <fullName evidence="12">Mannosyltransferase</fullName>
        <ecNumber evidence="12">2.4.1.-</ecNumber>
    </recommendedName>
</protein>
<evidence type="ECO:0000256" key="6">
    <source>
        <dbReference type="ARBA" id="ARBA00022692"/>
    </source>
</evidence>
<keyword evidence="7 12" id="KW-0256">Endoplasmic reticulum</keyword>
<evidence type="ECO:0000256" key="2">
    <source>
        <dbReference type="ARBA" id="ARBA00004922"/>
    </source>
</evidence>
<comment type="similarity">
    <text evidence="3 12">Belongs to the glycosyltransferase 22 family.</text>
</comment>
<keyword evidence="4 12" id="KW-0328">Glycosyltransferase</keyword>
<dbReference type="EMBL" id="CAJNOE010000542">
    <property type="protein sequence ID" value="CAF1263698.1"/>
    <property type="molecule type" value="Genomic_DNA"/>
</dbReference>
<feature type="transmembrane region" description="Helical" evidence="12">
    <location>
        <begin position="254"/>
        <end position="276"/>
    </location>
</feature>
<feature type="transmembrane region" description="Helical" evidence="12">
    <location>
        <begin position="283"/>
        <end position="299"/>
    </location>
</feature>